<name>A0ABR9XFX6_9SPHI</name>
<dbReference type="InterPro" id="IPR029060">
    <property type="entry name" value="PIN-like_dom_sf"/>
</dbReference>
<dbReference type="Gene3D" id="3.40.50.1010">
    <property type="entry name" value="5'-nuclease"/>
    <property type="match status" value="1"/>
</dbReference>
<organism evidence="2 3">
    <name type="scientific">Mucilaginibacter boryungensis</name>
    <dbReference type="NCBI Taxonomy" id="768480"/>
    <lineage>
        <taxon>Bacteria</taxon>
        <taxon>Pseudomonadati</taxon>
        <taxon>Bacteroidota</taxon>
        <taxon>Sphingobacteriia</taxon>
        <taxon>Sphingobacteriales</taxon>
        <taxon>Sphingobacteriaceae</taxon>
        <taxon>Mucilaginibacter</taxon>
    </lineage>
</organism>
<evidence type="ECO:0000259" key="1">
    <source>
        <dbReference type="Pfam" id="PF13470"/>
    </source>
</evidence>
<dbReference type="Proteomes" id="UP000632774">
    <property type="component" value="Unassembled WGS sequence"/>
</dbReference>
<sequence>MVFKIFLDANILLDFLLKKANYNNAKNVIDLAIKGKAKAFITPSIVHIVGYWLSKSYGTKTAKELLLTLLIDVNVIEIDHEITLLALHSKIDDIEDALQYYTALHHQLDFFISEDKVFQKLSMPTLPVVSAEYFLQYIN</sequence>
<evidence type="ECO:0000313" key="2">
    <source>
        <dbReference type="EMBL" id="MBE9666082.1"/>
    </source>
</evidence>
<dbReference type="InterPro" id="IPR002716">
    <property type="entry name" value="PIN_dom"/>
</dbReference>
<gene>
    <name evidence="2" type="ORF">IRJ18_06890</name>
</gene>
<dbReference type="CDD" id="cd09854">
    <property type="entry name" value="PIN_VapC-like"/>
    <property type="match status" value="1"/>
</dbReference>
<dbReference type="SUPFAM" id="SSF88723">
    <property type="entry name" value="PIN domain-like"/>
    <property type="match status" value="1"/>
</dbReference>
<evidence type="ECO:0000313" key="3">
    <source>
        <dbReference type="Proteomes" id="UP000632774"/>
    </source>
</evidence>
<comment type="caution">
    <text evidence="2">The sequence shown here is derived from an EMBL/GenBank/DDBJ whole genome shotgun (WGS) entry which is preliminary data.</text>
</comment>
<dbReference type="EMBL" id="JADFFM010000001">
    <property type="protein sequence ID" value="MBE9666082.1"/>
    <property type="molecule type" value="Genomic_DNA"/>
</dbReference>
<accession>A0ABR9XFX6</accession>
<protein>
    <submittedName>
        <fullName evidence="2">PIN domain-containing protein</fullName>
    </submittedName>
</protein>
<reference evidence="2 3" key="1">
    <citation type="submission" date="2020-10" db="EMBL/GenBank/DDBJ databases">
        <title>Mucilaginibacter mali sp. nov., isolated from rhizosphere soil of apple orchard.</title>
        <authorList>
            <person name="Lee J.-S."/>
            <person name="Kim H.S."/>
            <person name="Kim J.-S."/>
        </authorList>
    </citation>
    <scope>NUCLEOTIDE SEQUENCE [LARGE SCALE GENOMIC DNA]</scope>
    <source>
        <strain evidence="2 3">KCTC 23157</strain>
    </source>
</reference>
<proteinExistence type="predicted"/>
<dbReference type="RefSeq" id="WP_194105453.1">
    <property type="nucleotide sequence ID" value="NZ_JADFFM010000001.1"/>
</dbReference>
<feature type="domain" description="PIN" evidence="1">
    <location>
        <begin position="4"/>
        <end position="116"/>
    </location>
</feature>
<dbReference type="Pfam" id="PF13470">
    <property type="entry name" value="PIN_3"/>
    <property type="match status" value="1"/>
</dbReference>
<keyword evidence="3" id="KW-1185">Reference proteome</keyword>